<dbReference type="AlphaFoldDB" id="A0A1H7CC08"/>
<sequence length="1162" mass="132249">MKTVYKCNQRGWRRFSLSLLFGTLYAFTSAQDMTFRAQVIPPSPEVSALAKFADTRVSHYSGIPDIQLPLYTLVEQDLELPIALQYHAGGIRVEERAGWAGLGWALNAGGSISRTIKGLPDEQTGSGSGYTNHEVAFDRLSTAERMDYYQRSQNGTIDFEQDIFHFVFGNYSGKFVLGKDGTVSIMSASYLKIQFEQVNRDIVRWNVWDGNGNRYIFEDPERTITEDFSKHRTVPYRSNYYSAWHLSKIITYNGREIRFSYAPYTASYYTRSSQSASYFLTGTTGEYICGNDRITDAFTEVTVRGKQLQSIRFGLGEVLIESKNDRKDASSNRLAGIKVINNRGRLIKSFVFDHDYYQSNLSSKYTHLPEAIKKATPTKRLRLVQVTENTTNPSLDYRFEYHGNVLPHFFSNSQDHWGFYNGAINESLIPQYMRFRKANANRLVVPEYALTGTLKKVSYPTGGSVSYEMESNTALVRSGEYYNFFSPVTLEADQPTYAVSVNSQRRKAFFQVEPKESDLDTLKLIRFSVQLSGRVDCDGRDRDCRGSVDVYLYSPADRSFISLLSNTIQDGAVSGNVWLKAGTRYELHLDGPSRLAAGLSATVFGRRNPPKQEETGRIEVSTGGLRVKSITKDFGNQTETVEYHYEQPETNQSSGSLATFPKYDFIIFNTFERRVPTRNDIILEACLKFELRSYSQVPLSVNADFFGYANVKEIRKNKAGEILRTDYRYLSPADFPDQSSYSSPFGIVRSAAAKRGVPKAEVYYVQTGDSFQKSLEKVYTYQPSERVSHENFKFFCMGYGPGGCRDVRYLKYFNTTVWNPRVEIKEIRYDSQTGASFEKTSILTYDENYLLPTKTTRLIATNNSIEEEYYYPFNLPASLNASRDPSVLTDLIEANRIVPTLAQRKKAGGQLLEQEQVQLQRYHGRLLPAALLKKHADQSEYEDLRVLSYDRFGNILEQKPRTGPRQSFLWFEQGNWMAAAVHNAAAEEIAYTSFETEDMGGWIFSGDPQATEHAKTGQKQYHLGSGPISKTGIPASKNRIFLLSFWAKKASKSTSGSWSFMGKTEVLTDDWQLIQREITTSRIAITGQGVLVDEVRLHPKDAFMETFTHEPLLGMSSSTDQRHYTHYYDYDGMGRLATIRNADRDVLEHYLYTFQTQKQAKP</sequence>
<evidence type="ECO:0000313" key="3">
    <source>
        <dbReference type="Proteomes" id="UP000199403"/>
    </source>
</evidence>
<dbReference type="STRING" id="1416801.SAMN05192553_1241"/>
<gene>
    <name evidence="2" type="ORF">SAMN05192553_1241</name>
</gene>
<protein>
    <submittedName>
        <fullName evidence="2">YD repeat-containing protein</fullName>
    </submittedName>
</protein>
<evidence type="ECO:0000313" key="2">
    <source>
        <dbReference type="EMBL" id="SEJ83195.1"/>
    </source>
</evidence>
<feature type="signal peptide" evidence="1">
    <location>
        <begin position="1"/>
        <end position="30"/>
    </location>
</feature>
<feature type="chain" id="PRO_5011788841" evidence="1">
    <location>
        <begin position="31"/>
        <end position="1162"/>
    </location>
</feature>
<keyword evidence="1" id="KW-0732">Signal</keyword>
<keyword evidence="3" id="KW-1185">Reference proteome</keyword>
<reference evidence="3" key="1">
    <citation type="submission" date="2016-10" db="EMBL/GenBank/DDBJ databases">
        <authorList>
            <person name="Varghese N."/>
            <person name="Submissions S."/>
        </authorList>
    </citation>
    <scope>NUCLEOTIDE SEQUENCE [LARGE SCALE GENOMIC DNA]</scope>
    <source>
        <strain evidence="3">IBRC-M 10761</strain>
    </source>
</reference>
<dbReference type="RefSeq" id="WP_143057748.1">
    <property type="nucleotide sequence ID" value="NZ_FNZH01000024.1"/>
</dbReference>
<name>A0A1H7CC08_9BACT</name>
<dbReference type="EMBL" id="FNZH01000024">
    <property type="protein sequence ID" value="SEJ83195.1"/>
    <property type="molecule type" value="Genomic_DNA"/>
</dbReference>
<organism evidence="2 3">
    <name type="scientific">Cyclobacterium xiamenense</name>
    <dbReference type="NCBI Taxonomy" id="1297121"/>
    <lineage>
        <taxon>Bacteria</taxon>
        <taxon>Pseudomonadati</taxon>
        <taxon>Bacteroidota</taxon>
        <taxon>Cytophagia</taxon>
        <taxon>Cytophagales</taxon>
        <taxon>Cyclobacteriaceae</taxon>
        <taxon>Cyclobacterium</taxon>
    </lineage>
</organism>
<dbReference type="Proteomes" id="UP000199403">
    <property type="component" value="Unassembled WGS sequence"/>
</dbReference>
<accession>A0A1H7CC08</accession>
<evidence type="ECO:0000256" key="1">
    <source>
        <dbReference type="SAM" id="SignalP"/>
    </source>
</evidence>
<dbReference type="OrthoDB" id="9814627at2"/>
<proteinExistence type="predicted"/>